<evidence type="ECO:0000313" key="2">
    <source>
        <dbReference type="EMBL" id="VBB32332.1"/>
    </source>
</evidence>
<evidence type="ECO:0000256" key="1">
    <source>
        <dbReference type="SAM" id="MobiDB-lite"/>
    </source>
</evidence>
<name>A0A498SKM0_ACAVI</name>
<accession>A0A498SKM0</accession>
<feature type="region of interest" description="Disordered" evidence="1">
    <location>
        <begin position="1"/>
        <end position="43"/>
    </location>
</feature>
<protein>
    <submittedName>
        <fullName evidence="2">Uncharacterized protein</fullName>
    </submittedName>
</protein>
<sequence>MDPGRGEEFDALYGEEQKKRNEREESRQKRHKRRSKQELKDVKRVDAESIRDVLRKRLKGEEIDHYQRQNDKTNYRSDRNDSQRRIYNYKNHDGRQLQAMKNEAKKTSSFRAKLYELSVSPRTRRKKELESLRAEPTQEVSSGENLKFENFSEIFIPPSNLLIIY</sequence>
<dbReference type="AlphaFoldDB" id="A0A498SKM0"/>
<dbReference type="EMBL" id="UPTC01001661">
    <property type="protein sequence ID" value="VBB32332.1"/>
    <property type="molecule type" value="Genomic_DNA"/>
</dbReference>
<dbReference type="Proteomes" id="UP000276991">
    <property type="component" value="Unassembled WGS sequence"/>
</dbReference>
<organism evidence="2 3">
    <name type="scientific">Acanthocheilonema viteae</name>
    <name type="common">Filarial nematode worm</name>
    <name type="synonym">Dipetalonema viteae</name>
    <dbReference type="NCBI Taxonomy" id="6277"/>
    <lineage>
        <taxon>Eukaryota</taxon>
        <taxon>Metazoa</taxon>
        <taxon>Ecdysozoa</taxon>
        <taxon>Nematoda</taxon>
        <taxon>Chromadorea</taxon>
        <taxon>Rhabditida</taxon>
        <taxon>Spirurina</taxon>
        <taxon>Spiruromorpha</taxon>
        <taxon>Filarioidea</taxon>
        <taxon>Onchocercidae</taxon>
        <taxon>Acanthocheilonema</taxon>
    </lineage>
</organism>
<feature type="compositionally biased region" description="Basic and acidic residues" evidence="1">
    <location>
        <begin position="15"/>
        <end position="27"/>
    </location>
</feature>
<dbReference type="OrthoDB" id="10415958at2759"/>
<gene>
    <name evidence="2" type="ORF">NAV_LOCUS7123</name>
</gene>
<keyword evidence="3" id="KW-1185">Reference proteome</keyword>
<reference evidence="2 3" key="1">
    <citation type="submission" date="2018-08" db="EMBL/GenBank/DDBJ databases">
        <authorList>
            <person name="Laetsch R D."/>
            <person name="Stevens L."/>
            <person name="Kumar S."/>
            <person name="Blaxter L. M."/>
        </authorList>
    </citation>
    <scope>NUCLEOTIDE SEQUENCE [LARGE SCALE GENOMIC DNA]</scope>
</reference>
<evidence type="ECO:0000313" key="3">
    <source>
        <dbReference type="Proteomes" id="UP000276991"/>
    </source>
</evidence>
<proteinExistence type="predicted"/>